<dbReference type="InterPro" id="IPR003135">
    <property type="entry name" value="ATP-grasp_carboxylate-amine"/>
</dbReference>
<dbReference type="InterPro" id="IPR054350">
    <property type="entry name" value="PurT/PurK_preATP-grasp"/>
</dbReference>
<dbReference type="EMBL" id="BAAAZH010000005">
    <property type="protein sequence ID" value="GAA4110749.1"/>
    <property type="molecule type" value="Genomic_DNA"/>
</dbReference>
<dbReference type="RefSeq" id="WP_344731747.1">
    <property type="nucleotide sequence ID" value="NZ_BAAAZH010000005.1"/>
</dbReference>
<evidence type="ECO:0000256" key="7">
    <source>
        <dbReference type="HAMAP-Rule" id="MF_01643"/>
    </source>
</evidence>
<feature type="binding site" evidence="7">
    <location>
        <position position="115"/>
    </location>
    <ligand>
        <name>ATP</name>
        <dbReference type="ChEBI" id="CHEBI:30616"/>
    </ligand>
</feature>
<dbReference type="Gene3D" id="3.40.50.20">
    <property type="match status" value="1"/>
</dbReference>
<dbReference type="PANTHER" id="PTHR43055:SF1">
    <property type="entry name" value="FORMATE-DEPENDENT PHOSPHORIBOSYLGLYCINAMIDE FORMYLTRANSFERASE"/>
    <property type="match status" value="1"/>
</dbReference>
<comment type="catalytic activity">
    <reaction evidence="7">
        <text>N(1)-(5-phospho-beta-D-ribosyl)glycinamide + formate + ATP = N(2)-formyl-N(1)-(5-phospho-beta-D-ribosyl)glycinamide + ADP + phosphate + H(+)</text>
        <dbReference type="Rhea" id="RHEA:24829"/>
        <dbReference type="ChEBI" id="CHEBI:15378"/>
        <dbReference type="ChEBI" id="CHEBI:15740"/>
        <dbReference type="ChEBI" id="CHEBI:30616"/>
        <dbReference type="ChEBI" id="CHEBI:43474"/>
        <dbReference type="ChEBI" id="CHEBI:143788"/>
        <dbReference type="ChEBI" id="CHEBI:147286"/>
        <dbReference type="ChEBI" id="CHEBI:456216"/>
        <dbReference type="EC" id="6.3.1.21"/>
    </reaction>
</comment>
<protein>
    <recommendedName>
        <fullName evidence="7">Formate-dependent phosphoribosylglycinamide formyltransferase</fullName>
        <ecNumber evidence="7">6.3.1.21</ecNumber>
    </recommendedName>
    <alternativeName>
        <fullName evidence="7">5'-phosphoribosylglycinamide transformylase 2</fullName>
    </alternativeName>
    <alternativeName>
        <fullName evidence="7">Formate-dependent GAR transformylase</fullName>
    </alternativeName>
    <alternativeName>
        <fullName evidence="7">GAR transformylase 2</fullName>
        <shortName evidence="7">GART 2</shortName>
    </alternativeName>
    <alternativeName>
        <fullName evidence="7">Non-folate glycinamide ribonucleotide transformylase</fullName>
    </alternativeName>
    <alternativeName>
        <fullName evidence="7">Phosphoribosylglycinamide formyltransferase 2</fullName>
    </alternativeName>
</protein>
<keyword evidence="5 7" id="KW-0067">ATP-binding</keyword>
<evidence type="ECO:0000256" key="2">
    <source>
        <dbReference type="ARBA" id="ARBA00022723"/>
    </source>
</evidence>
<feature type="binding site" evidence="7">
    <location>
        <begin position="20"/>
        <end position="21"/>
    </location>
    <ligand>
        <name>N(1)-(5-phospho-beta-D-ribosyl)glycinamide</name>
        <dbReference type="ChEBI" id="CHEBI:143788"/>
    </ligand>
</feature>
<dbReference type="HAMAP" id="MF_01643">
    <property type="entry name" value="PurT"/>
    <property type="match status" value="1"/>
</dbReference>
<gene>
    <name evidence="7 9" type="primary">purT</name>
    <name evidence="9" type="ORF">GCM10022215_06130</name>
</gene>
<evidence type="ECO:0000256" key="1">
    <source>
        <dbReference type="ARBA" id="ARBA00022598"/>
    </source>
</evidence>
<dbReference type="SUPFAM" id="SSF56059">
    <property type="entry name" value="Glutathione synthetase ATP-binding domain-like"/>
    <property type="match status" value="1"/>
</dbReference>
<dbReference type="NCBIfam" id="NF006766">
    <property type="entry name" value="PRK09288.1"/>
    <property type="match status" value="1"/>
</dbReference>
<evidence type="ECO:0000256" key="3">
    <source>
        <dbReference type="ARBA" id="ARBA00022741"/>
    </source>
</evidence>
<dbReference type="InterPro" id="IPR013815">
    <property type="entry name" value="ATP_grasp_subdomain_1"/>
</dbReference>
<evidence type="ECO:0000313" key="9">
    <source>
        <dbReference type="EMBL" id="GAA4110749.1"/>
    </source>
</evidence>
<dbReference type="PROSITE" id="PS50975">
    <property type="entry name" value="ATP_GRASP"/>
    <property type="match status" value="1"/>
</dbReference>
<dbReference type="EC" id="6.3.1.21" evidence="7"/>
<evidence type="ECO:0000256" key="4">
    <source>
        <dbReference type="ARBA" id="ARBA00022755"/>
    </source>
</evidence>
<feature type="binding site" evidence="7">
    <location>
        <position position="285"/>
    </location>
    <ligand>
        <name>Mg(2+)</name>
        <dbReference type="ChEBI" id="CHEBI:18420"/>
    </ligand>
</feature>
<feature type="binding site" evidence="7">
    <location>
        <begin position="197"/>
        <end position="200"/>
    </location>
    <ligand>
        <name>ATP</name>
        <dbReference type="ChEBI" id="CHEBI:30616"/>
    </ligand>
</feature>
<dbReference type="Gene3D" id="3.30.470.20">
    <property type="entry name" value="ATP-grasp fold, B domain"/>
    <property type="match status" value="1"/>
</dbReference>
<feature type="binding site" evidence="7">
    <location>
        <position position="156"/>
    </location>
    <ligand>
        <name>ATP</name>
        <dbReference type="ChEBI" id="CHEBI:30616"/>
    </ligand>
</feature>
<dbReference type="SUPFAM" id="SSF51246">
    <property type="entry name" value="Rudiment single hybrid motif"/>
    <property type="match status" value="1"/>
</dbReference>
<name>A0ABP7XCW0_9ACTN</name>
<evidence type="ECO:0000259" key="8">
    <source>
        <dbReference type="PROSITE" id="PS50975"/>
    </source>
</evidence>
<dbReference type="InterPro" id="IPR011761">
    <property type="entry name" value="ATP-grasp"/>
</dbReference>
<feature type="binding site" evidence="7">
    <location>
        <position position="80"/>
    </location>
    <ligand>
        <name>N(1)-(5-phospho-beta-D-ribosyl)glycinamide</name>
        <dbReference type="ChEBI" id="CHEBI:143788"/>
    </ligand>
</feature>
<accession>A0ABP7XCW0</accession>
<keyword evidence="6 7" id="KW-0460">Magnesium</keyword>
<comment type="similarity">
    <text evidence="7">Belongs to the PurK/PurT family.</text>
</comment>
<evidence type="ECO:0000256" key="5">
    <source>
        <dbReference type="ARBA" id="ARBA00022840"/>
    </source>
</evidence>
<evidence type="ECO:0000313" key="10">
    <source>
        <dbReference type="Proteomes" id="UP001501495"/>
    </source>
</evidence>
<feature type="binding site" evidence="7">
    <location>
        <begin position="369"/>
        <end position="370"/>
    </location>
    <ligand>
        <name>N(1)-(5-phospho-beta-D-ribosyl)glycinamide</name>
        <dbReference type="ChEBI" id="CHEBI:143788"/>
    </ligand>
</feature>
<dbReference type="PANTHER" id="PTHR43055">
    <property type="entry name" value="FORMATE-DEPENDENT PHOSPHORIBOSYLGLYCINAMIDE FORMYLTRANSFERASE"/>
    <property type="match status" value="1"/>
</dbReference>
<sequence length="403" mass="43097">MIGTPLSASATTALLLGSGELGKEVVIELQRLGVETVAVDRYADAPAMQVAHRSHVIDMQDADALRAVLRAERPDIVVPEIEAIATAVLAELEAAQEWPLRVAPAARATVLTMNREGIRRLAAEELGLPTSPYAFVDTLEELREAADRLGWPVVVKPVMSSSGKGQSLVRTAADVDAAWEFAQTGGRGSQSSRCIVEGFVAFDTEITLLTVRHTGGTTFLDPVFHRQVDGDYAESWQEAPEERSLSAAQLEEAQHIAKQVTDALGGYGLFGVELFVTATGVVFSEVSPRPHDTGLVTLVGQDVSQFALHARAVLGLPVAATRWPGAAASWPVKVEGRGVPAFDGLEEAYAVDPSIQIRLFGKPRVEGERRVAVTLARGTTTAEARERARAAAEALQVRLDPES</sequence>
<dbReference type="InterPro" id="IPR011054">
    <property type="entry name" value="Rudment_hybrid_motif"/>
</dbReference>
<feature type="binding site" evidence="7">
    <location>
        <position position="362"/>
    </location>
    <ligand>
        <name>N(1)-(5-phospho-beta-D-ribosyl)glycinamide</name>
        <dbReference type="ChEBI" id="CHEBI:143788"/>
    </ligand>
</feature>
<dbReference type="SUPFAM" id="SSF52440">
    <property type="entry name" value="PreATP-grasp domain"/>
    <property type="match status" value="1"/>
</dbReference>
<reference evidence="10" key="1">
    <citation type="journal article" date="2019" name="Int. J. Syst. Evol. Microbiol.">
        <title>The Global Catalogue of Microorganisms (GCM) 10K type strain sequencing project: providing services to taxonomists for standard genome sequencing and annotation.</title>
        <authorList>
            <consortium name="The Broad Institute Genomics Platform"/>
            <consortium name="The Broad Institute Genome Sequencing Center for Infectious Disease"/>
            <person name="Wu L."/>
            <person name="Ma J."/>
        </authorList>
    </citation>
    <scope>NUCLEOTIDE SEQUENCE [LARGE SCALE GENOMIC DNA]</scope>
    <source>
        <strain evidence="10">JCM 16703</strain>
    </source>
</reference>
<proteinExistence type="inferred from homology"/>
<dbReference type="Pfam" id="PF22660">
    <property type="entry name" value="RS_preATP-grasp-like"/>
    <property type="match status" value="1"/>
</dbReference>
<keyword evidence="1 7" id="KW-0436">Ligase</keyword>
<dbReference type="Pfam" id="PF21244">
    <property type="entry name" value="PurT_C"/>
    <property type="match status" value="1"/>
</dbReference>
<comment type="function">
    <text evidence="7">Involved in the de novo purine biosynthesis. Catalyzes the transfer of formate to 5-phospho-ribosyl-glycinamide (GAR), producing 5-phospho-ribosyl-N-formylglycinamide (FGAR). Formate is provided by PurU via hydrolysis of 10-formyl-tetrahydrofolate.</text>
</comment>
<dbReference type="InterPro" id="IPR016185">
    <property type="entry name" value="PreATP-grasp_dom_sf"/>
</dbReference>
<comment type="pathway">
    <text evidence="7">Purine metabolism; IMP biosynthesis via de novo pathway; N(2)-formyl-N(1)-(5-phospho-D-ribosyl)glycinamide from N(1)-(5-phospho-D-ribosyl)glycinamide (formate route): step 1/1.</text>
</comment>
<keyword evidence="3 7" id="KW-0547">Nucleotide-binding</keyword>
<feature type="binding site" evidence="7">
    <location>
        <position position="205"/>
    </location>
    <ligand>
        <name>ATP</name>
        <dbReference type="ChEBI" id="CHEBI:30616"/>
    </ligand>
</feature>
<dbReference type="Gene3D" id="3.30.1490.20">
    <property type="entry name" value="ATP-grasp fold, A domain"/>
    <property type="match status" value="1"/>
</dbReference>
<feature type="domain" description="ATP-grasp" evidence="8">
    <location>
        <begin position="120"/>
        <end position="314"/>
    </location>
</feature>
<comment type="subunit">
    <text evidence="7">Homodimer.</text>
</comment>
<organism evidence="9 10">
    <name type="scientific">Nocardioides fonticola</name>
    <dbReference type="NCBI Taxonomy" id="450363"/>
    <lineage>
        <taxon>Bacteria</taxon>
        <taxon>Bacillati</taxon>
        <taxon>Actinomycetota</taxon>
        <taxon>Actinomycetes</taxon>
        <taxon>Propionibacteriales</taxon>
        <taxon>Nocardioidaceae</taxon>
        <taxon>Nocardioides</taxon>
    </lineage>
</organism>
<dbReference type="InterPro" id="IPR048740">
    <property type="entry name" value="PurT_C"/>
</dbReference>
<evidence type="ECO:0000256" key="6">
    <source>
        <dbReference type="ARBA" id="ARBA00022842"/>
    </source>
</evidence>
<dbReference type="NCBIfam" id="TIGR01142">
    <property type="entry name" value="purT"/>
    <property type="match status" value="1"/>
</dbReference>
<keyword evidence="10" id="KW-1185">Reference proteome</keyword>
<keyword evidence="4 7" id="KW-0658">Purine biosynthesis</keyword>
<feature type="binding site" evidence="7">
    <location>
        <position position="273"/>
    </location>
    <ligand>
        <name>Mg(2+)</name>
        <dbReference type="ChEBI" id="CHEBI:18420"/>
    </ligand>
</feature>
<dbReference type="InterPro" id="IPR005862">
    <property type="entry name" value="PurT"/>
</dbReference>
<comment type="caution">
    <text evidence="9">The sequence shown here is derived from an EMBL/GenBank/DDBJ whole genome shotgun (WGS) entry which is preliminary data.</text>
</comment>
<keyword evidence="2 7" id="KW-0479">Metal-binding</keyword>
<dbReference type="Proteomes" id="UP001501495">
    <property type="component" value="Unassembled WGS sequence"/>
</dbReference>
<feature type="binding site" evidence="7">
    <location>
        <position position="292"/>
    </location>
    <ligand>
        <name>N(1)-(5-phospho-beta-D-ribosyl)glycinamide</name>
        <dbReference type="ChEBI" id="CHEBI:143788"/>
    </ligand>
</feature>
<dbReference type="Pfam" id="PF02222">
    <property type="entry name" value="ATP-grasp"/>
    <property type="match status" value="1"/>
</dbReference>
<feature type="binding site" evidence="7">
    <location>
        <begin position="161"/>
        <end position="166"/>
    </location>
    <ligand>
        <name>ATP</name>
        <dbReference type="ChEBI" id="CHEBI:30616"/>
    </ligand>
</feature>